<dbReference type="FunFam" id="1.10.10.10:FF:000357">
    <property type="entry name" value="Caffeic acid 3-O-methyltransferase"/>
    <property type="match status" value="1"/>
</dbReference>
<dbReference type="PANTHER" id="PTHR11746">
    <property type="entry name" value="O-METHYLTRANSFERASE"/>
    <property type="match status" value="1"/>
</dbReference>
<keyword evidence="3" id="KW-0949">S-adenosyl-L-methionine</keyword>
<name>A0AA88AMN2_FICCA</name>
<feature type="compositionally biased region" description="Basic and acidic residues" evidence="4">
    <location>
        <begin position="22"/>
        <end position="40"/>
    </location>
</feature>
<dbReference type="GO" id="GO:0046983">
    <property type="term" value="F:protein dimerization activity"/>
    <property type="evidence" value="ECO:0007669"/>
    <property type="project" value="InterPro"/>
</dbReference>
<protein>
    <recommendedName>
        <fullName evidence="5">O-methyltransferase dimerisation domain-containing protein</fullName>
    </recommendedName>
</protein>
<dbReference type="GO" id="GO:0008168">
    <property type="term" value="F:methyltransferase activity"/>
    <property type="evidence" value="ECO:0007669"/>
    <property type="project" value="UniProtKB-KW"/>
</dbReference>
<dbReference type="AlphaFoldDB" id="A0AA88AMN2"/>
<dbReference type="InterPro" id="IPR036388">
    <property type="entry name" value="WH-like_DNA-bd_sf"/>
</dbReference>
<dbReference type="InterPro" id="IPR012967">
    <property type="entry name" value="COMT_dimerisation"/>
</dbReference>
<dbReference type="InterPro" id="IPR036390">
    <property type="entry name" value="WH_DNA-bd_sf"/>
</dbReference>
<comment type="caution">
    <text evidence="6">The sequence shown here is derived from an EMBL/GenBank/DDBJ whole genome shotgun (WGS) entry which is preliminary data.</text>
</comment>
<dbReference type="SUPFAM" id="SSF46785">
    <property type="entry name" value="Winged helix' DNA-binding domain"/>
    <property type="match status" value="1"/>
</dbReference>
<keyword evidence="2" id="KW-0808">Transferase</keyword>
<evidence type="ECO:0000256" key="4">
    <source>
        <dbReference type="SAM" id="MobiDB-lite"/>
    </source>
</evidence>
<evidence type="ECO:0000259" key="5">
    <source>
        <dbReference type="Pfam" id="PF08100"/>
    </source>
</evidence>
<dbReference type="InterPro" id="IPR016461">
    <property type="entry name" value="COMT-like"/>
</dbReference>
<keyword evidence="7" id="KW-1185">Reference proteome</keyword>
<dbReference type="Pfam" id="PF08100">
    <property type="entry name" value="Dimerisation"/>
    <property type="match status" value="1"/>
</dbReference>
<evidence type="ECO:0000313" key="6">
    <source>
        <dbReference type="EMBL" id="GMN42771.1"/>
    </source>
</evidence>
<evidence type="ECO:0000256" key="2">
    <source>
        <dbReference type="ARBA" id="ARBA00022679"/>
    </source>
</evidence>
<accession>A0AA88AMN2</accession>
<organism evidence="6 7">
    <name type="scientific">Ficus carica</name>
    <name type="common">Common fig</name>
    <dbReference type="NCBI Taxonomy" id="3494"/>
    <lineage>
        <taxon>Eukaryota</taxon>
        <taxon>Viridiplantae</taxon>
        <taxon>Streptophyta</taxon>
        <taxon>Embryophyta</taxon>
        <taxon>Tracheophyta</taxon>
        <taxon>Spermatophyta</taxon>
        <taxon>Magnoliopsida</taxon>
        <taxon>eudicotyledons</taxon>
        <taxon>Gunneridae</taxon>
        <taxon>Pentapetalae</taxon>
        <taxon>rosids</taxon>
        <taxon>fabids</taxon>
        <taxon>Rosales</taxon>
        <taxon>Moraceae</taxon>
        <taxon>Ficeae</taxon>
        <taxon>Ficus</taxon>
    </lineage>
</organism>
<feature type="domain" description="O-methyltransferase dimerisation" evidence="5">
    <location>
        <begin position="50"/>
        <end position="119"/>
    </location>
</feature>
<dbReference type="Proteomes" id="UP001187192">
    <property type="component" value="Unassembled WGS sequence"/>
</dbReference>
<feature type="region of interest" description="Disordered" evidence="4">
    <location>
        <begin position="16"/>
        <end position="40"/>
    </location>
</feature>
<dbReference type="EMBL" id="BTGU01000015">
    <property type="protein sequence ID" value="GMN42771.1"/>
    <property type="molecule type" value="Genomic_DNA"/>
</dbReference>
<evidence type="ECO:0000256" key="1">
    <source>
        <dbReference type="ARBA" id="ARBA00022603"/>
    </source>
</evidence>
<reference evidence="6" key="1">
    <citation type="submission" date="2023-07" db="EMBL/GenBank/DDBJ databases">
        <title>draft genome sequence of fig (Ficus carica).</title>
        <authorList>
            <person name="Takahashi T."/>
            <person name="Nishimura K."/>
        </authorList>
    </citation>
    <scope>NUCLEOTIDE SEQUENCE</scope>
</reference>
<keyword evidence="1" id="KW-0489">Methyltransferase</keyword>
<dbReference type="GO" id="GO:0032259">
    <property type="term" value="P:methylation"/>
    <property type="evidence" value="ECO:0007669"/>
    <property type="project" value="UniProtKB-KW"/>
</dbReference>
<proteinExistence type="predicted"/>
<evidence type="ECO:0000313" key="7">
    <source>
        <dbReference type="Proteomes" id="UP001187192"/>
    </source>
</evidence>
<gene>
    <name evidence="6" type="ORF">TIFTF001_011982</name>
</gene>
<dbReference type="Gene3D" id="1.10.10.10">
    <property type="entry name" value="Winged helix-like DNA-binding domain superfamily/Winged helix DNA-binding domain"/>
    <property type="match status" value="1"/>
</dbReference>
<evidence type="ECO:0000256" key="3">
    <source>
        <dbReference type="ARBA" id="ARBA00022691"/>
    </source>
</evidence>
<sequence length="153" mass="16655">MSSSLELEINNTSTISQTVLDNNHRKEEADQEEQEVKADPDQETFSYVTQLMHFPAVTMLLKTAAELGVFDIIAKAGPGAKLSPAKIVAQLPTNNPKAPVMLNRLLRLLACYSFLRCSLVTSSEVNSGSNKFILPHGVVVTGQSLHGKLVCFV</sequence>